<reference evidence="3 4" key="1">
    <citation type="journal article" date="2015" name="Genome Biol. Evol.">
        <title>Comparative Genomics of a Bacterivorous Green Alga Reveals Evolutionary Causalities and Consequences of Phago-Mixotrophic Mode of Nutrition.</title>
        <authorList>
            <person name="Burns J.A."/>
            <person name="Paasch A."/>
            <person name="Narechania A."/>
            <person name="Kim E."/>
        </authorList>
    </citation>
    <scope>NUCLEOTIDE SEQUENCE [LARGE SCALE GENOMIC DNA]</scope>
    <source>
        <strain evidence="3 4">PLY_AMNH</strain>
    </source>
</reference>
<gene>
    <name evidence="3" type="ORF">CYMTET_23410</name>
</gene>
<dbReference type="Gene3D" id="3.40.50.150">
    <property type="entry name" value="Vaccinia Virus protein VP39"/>
    <property type="match status" value="1"/>
</dbReference>
<dbReference type="SUPFAM" id="SSF53335">
    <property type="entry name" value="S-adenosyl-L-methionine-dependent methyltransferases"/>
    <property type="match status" value="1"/>
</dbReference>
<accession>A0AAE0FYQ0</accession>
<dbReference type="CDD" id="cd02440">
    <property type="entry name" value="AdoMet_MTases"/>
    <property type="match status" value="1"/>
</dbReference>
<protein>
    <recommendedName>
        <fullName evidence="2">Methyltransferase type 11 domain-containing protein</fullName>
    </recommendedName>
</protein>
<evidence type="ECO:0000259" key="2">
    <source>
        <dbReference type="Pfam" id="PF08241"/>
    </source>
</evidence>
<feature type="compositionally biased region" description="Basic residues" evidence="1">
    <location>
        <begin position="292"/>
        <end position="304"/>
    </location>
</feature>
<feature type="domain" description="Methyltransferase type 11" evidence="2">
    <location>
        <begin position="129"/>
        <end position="223"/>
    </location>
</feature>
<sequence length="304" mass="32473">MLRTHVLTTSPLAVGSLRGNHCLTCPSKALRSKVHNLSASLSWIPTRKGSPLLKSKARKSIARVKPTGSVAGLDGVAEIGSFILGNPVAVFGTAALSFALFRGYVYSRLQYITASMLTRHVPRGGAEVLEIGIGGGKNLYYYPSDVVQVTGVDPDVNENLLMQSAIAAKVVLDIKNTKAEELEMESNSMDAVVSTFTLSFVDDRDKVIAEAARVLKPGSSFIFVETLGGSGKGTLEAIQRCKAFDQVDYDEGWSGFFTDPHAIGVAVKAAIPGQNPGGVGADDSVVEDQLRNIKRKDKKKSRGF</sequence>
<dbReference type="AlphaFoldDB" id="A0AAE0FYQ0"/>
<evidence type="ECO:0000256" key="1">
    <source>
        <dbReference type="SAM" id="MobiDB-lite"/>
    </source>
</evidence>
<keyword evidence="4" id="KW-1185">Reference proteome</keyword>
<evidence type="ECO:0000313" key="4">
    <source>
        <dbReference type="Proteomes" id="UP001190700"/>
    </source>
</evidence>
<dbReference type="InterPro" id="IPR013216">
    <property type="entry name" value="Methyltransf_11"/>
</dbReference>
<evidence type="ECO:0000313" key="3">
    <source>
        <dbReference type="EMBL" id="KAK3268065.1"/>
    </source>
</evidence>
<dbReference type="InterPro" id="IPR029063">
    <property type="entry name" value="SAM-dependent_MTases_sf"/>
</dbReference>
<name>A0AAE0FYQ0_9CHLO</name>
<dbReference type="Pfam" id="PF08241">
    <property type="entry name" value="Methyltransf_11"/>
    <property type="match status" value="1"/>
</dbReference>
<dbReference type="GO" id="GO:0008757">
    <property type="term" value="F:S-adenosylmethionine-dependent methyltransferase activity"/>
    <property type="evidence" value="ECO:0007669"/>
    <property type="project" value="InterPro"/>
</dbReference>
<organism evidence="3 4">
    <name type="scientific">Cymbomonas tetramitiformis</name>
    <dbReference type="NCBI Taxonomy" id="36881"/>
    <lineage>
        <taxon>Eukaryota</taxon>
        <taxon>Viridiplantae</taxon>
        <taxon>Chlorophyta</taxon>
        <taxon>Pyramimonadophyceae</taxon>
        <taxon>Pyramimonadales</taxon>
        <taxon>Pyramimonadaceae</taxon>
        <taxon>Cymbomonas</taxon>
    </lineage>
</organism>
<proteinExistence type="predicted"/>
<dbReference type="PANTHER" id="PTHR45036:SF1">
    <property type="entry name" value="METHYLTRANSFERASE LIKE 7A"/>
    <property type="match status" value="1"/>
</dbReference>
<comment type="caution">
    <text evidence="3">The sequence shown here is derived from an EMBL/GenBank/DDBJ whole genome shotgun (WGS) entry which is preliminary data.</text>
</comment>
<dbReference type="Proteomes" id="UP001190700">
    <property type="component" value="Unassembled WGS sequence"/>
</dbReference>
<dbReference type="PANTHER" id="PTHR45036">
    <property type="entry name" value="METHYLTRANSFERASE LIKE 7B"/>
    <property type="match status" value="1"/>
</dbReference>
<feature type="region of interest" description="Disordered" evidence="1">
    <location>
        <begin position="277"/>
        <end position="304"/>
    </location>
</feature>
<dbReference type="EMBL" id="LGRX02012040">
    <property type="protein sequence ID" value="KAK3268065.1"/>
    <property type="molecule type" value="Genomic_DNA"/>
</dbReference>
<dbReference type="InterPro" id="IPR052356">
    <property type="entry name" value="Thiol_S-MT"/>
</dbReference>